<reference evidence="1" key="1">
    <citation type="submission" date="2018-11" db="EMBL/GenBank/DDBJ databases">
        <authorList>
            <consortium name="Pathogen Informatics"/>
        </authorList>
    </citation>
    <scope>NUCLEOTIDE SEQUENCE</scope>
</reference>
<protein>
    <submittedName>
        <fullName evidence="1">Uncharacterized protein</fullName>
    </submittedName>
</protein>
<dbReference type="AlphaFoldDB" id="A0A3S5ABJ7"/>
<gene>
    <name evidence="1" type="ORF">PXEA_LOCUS5476</name>
</gene>
<name>A0A3S5ABJ7_9PLAT</name>
<comment type="caution">
    <text evidence="1">The sequence shown here is derived from an EMBL/GenBank/DDBJ whole genome shotgun (WGS) entry which is preliminary data.</text>
</comment>
<proteinExistence type="predicted"/>
<dbReference type="EMBL" id="CAAALY010013586">
    <property type="protein sequence ID" value="VEL12036.1"/>
    <property type="molecule type" value="Genomic_DNA"/>
</dbReference>
<evidence type="ECO:0000313" key="2">
    <source>
        <dbReference type="Proteomes" id="UP000784294"/>
    </source>
</evidence>
<keyword evidence="2" id="KW-1185">Reference proteome</keyword>
<evidence type="ECO:0000313" key="1">
    <source>
        <dbReference type="EMBL" id="VEL12036.1"/>
    </source>
</evidence>
<sequence length="67" mass="7220">MGLAVDVPVEGGLATLCRLSMQISFRPPLLGQTAQLLPRETCLLLLPAVSTSLSSRPLFSRLYHDPA</sequence>
<dbReference type="Proteomes" id="UP000784294">
    <property type="component" value="Unassembled WGS sequence"/>
</dbReference>
<organism evidence="1 2">
    <name type="scientific">Protopolystoma xenopodis</name>
    <dbReference type="NCBI Taxonomy" id="117903"/>
    <lineage>
        <taxon>Eukaryota</taxon>
        <taxon>Metazoa</taxon>
        <taxon>Spiralia</taxon>
        <taxon>Lophotrochozoa</taxon>
        <taxon>Platyhelminthes</taxon>
        <taxon>Monogenea</taxon>
        <taxon>Polyopisthocotylea</taxon>
        <taxon>Polystomatidea</taxon>
        <taxon>Polystomatidae</taxon>
        <taxon>Protopolystoma</taxon>
    </lineage>
</organism>
<accession>A0A3S5ABJ7</accession>